<name>A0A841GKP9_9GAMM</name>
<dbReference type="RefSeq" id="WP_188026157.1">
    <property type="nucleotide sequence ID" value="NZ_JACHGR010000004.1"/>
</dbReference>
<organism evidence="1 2">
    <name type="scientific">Tolumonas osonensis</name>
    <dbReference type="NCBI Taxonomy" id="675874"/>
    <lineage>
        <taxon>Bacteria</taxon>
        <taxon>Pseudomonadati</taxon>
        <taxon>Pseudomonadota</taxon>
        <taxon>Gammaproteobacteria</taxon>
        <taxon>Aeromonadales</taxon>
        <taxon>Aeromonadaceae</taxon>
        <taxon>Tolumonas</taxon>
    </lineage>
</organism>
<sequence>MFGLGTKQNYVEAAFKLFKQARPGEWHWINDVAYTDNRITVVHVEHFASQGALIPNWLGENNHERSNLGEMARTAVAMAWGNTDN</sequence>
<evidence type="ECO:0000313" key="1">
    <source>
        <dbReference type="EMBL" id="MBB6055370.1"/>
    </source>
</evidence>
<accession>A0A841GKP9</accession>
<reference evidence="1 2" key="1">
    <citation type="submission" date="2020-08" db="EMBL/GenBank/DDBJ databases">
        <title>Genomic Encyclopedia of Type Strains, Phase IV (KMG-IV): sequencing the most valuable type-strain genomes for metagenomic binning, comparative biology and taxonomic classification.</title>
        <authorList>
            <person name="Goeker M."/>
        </authorList>
    </citation>
    <scope>NUCLEOTIDE SEQUENCE [LARGE SCALE GENOMIC DNA]</scope>
    <source>
        <strain evidence="1 2">DSM 22975</strain>
    </source>
</reference>
<dbReference type="EMBL" id="JACHGR010000004">
    <property type="protein sequence ID" value="MBB6055370.1"/>
    <property type="molecule type" value="Genomic_DNA"/>
</dbReference>
<comment type="caution">
    <text evidence="1">The sequence shown here is derived from an EMBL/GenBank/DDBJ whole genome shotgun (WGS) entry which is preliminary data.</text>
</comment>
<gene>
    <name evidence="1" type="ORF">HNR75_001276</name>
</gene>
<protein>
    <submittedName>
        <fullName evidence="1">Uncharacterized protein</fullName>
    </submittedName>
</protein>
<evidence type="ECO:0000313" key="2">
    <source>
        <dbReference type="Proteomes" id="UP000585721"/>
    </source>
</evidence>
<proteinExistence type="predicted"/>
<keyword evidence="2" id="KW-1185">Reference proteome</keyword>
<dbReference type="AlphaFoldDB" id="A0A841GKP9"/>
<dbReference type="Proteomes" id="UP000585721">
    <property type="component" value="Unassembled WGS sequence"/>
</dbReference>